<name>A0ABS5HQB7_9RHOB</name>
<dbReference type="Pfam" id="PF12146">
    <property type="entry name" value="Hydrolase_4"/>
    <property type="match status" value="1"/>
</dbReference>
<dbReference type="Gene3D" id="3.40.50.1820">
    <property type="entry name" value="alpha/beta hydrolase"/>
    <property type="match status" value="1"/>
</dbReference>
<keyword evidence="3" id="KW-1185">Reference proteome</keyword>
<evidence type="ECO:0000313" key="2">
    <source>
        <dbReference type="EMBL" id="MBR9651160.1"/>
    </source>
</evidence>
<proteinExistence type="predicted"/>
<keyword evidence="2" id="KW-0378">Hydrolase</keyword>
<accession>A0ABS5HQB7</accession>
<feature type="domain" description="Serine aminopeptidase S33" evidence="1">
    <location>
        <begin position="41"/>
        <end position="293"/>
    </location>
</feature>
<dbReference type="InterPro" id="IPR029058">
    <property type="entry name" value="AB_hydrolase_fold"/>
</dbReference>
<organism evidence="2 3">
    <name type="scientific">Thalassovita aquimarina</name>
    <dbReference type="NCBI Taxonomy" id="2785917"/>
    <lineage>
        <taxon>Bacteria</taxon>
        <taxon>Pseudomonadati</taxon>
        <taxon>Pseudomonadota</taxon>
        <taxon>Alphaproteobacteria</taxon>
        <taxon>Rhodobacterales</taxon>
        <taxon>Roseobacteraceae</taxon>
        <taxon>Thalassovita</taxon>
    </lineage>
</organism>
<dbReference type="GO" id="GO:0016787">
    <property type="term" value="F:hydrolase activity"/>
    <property type="evidence" value="ECO:0007669"/>
    <property type="project" value="UniProtKB-KW"/>
</dbReference>
<dbReference type="Proteomes" id="UP001195941">
    <property type="component" value="Unassembled WGS sequence"/>
</dbReference>
<protein>
    <submittedName>
        <fullName evidence="2">Alpha/beta hydrolase</fullName>
    </submittedName>
</protein>
<dbReference type="SUPFAM" id="SSF53474">
    <property type="entry name" value="alpha/beta-Hydrolases"/>
    <property type="match status" value="1"/>
</dbReference>
<dbReference type="EMBL" id="JADMKU010000006">
    <property type="protein sequence ID" value="MBR9651160.1"/>
    <property type="molecule type" value="Genomic_DNA"/>
</dbReference>
<evidence type="ECO:0000259" key="1">
    <source>
        <dbReference type="Pfam" id="PF12146"/>
    </source>
</evidence>
<dbReference type="InterPro" id="IPR051044">
    <property type="entry name" value="MAG_DAG_Lipase"/>
</dbReference>
<sequence>MMQTAPFFTDCIEDFMPGRAFWADTEDGVRIRMGGWNETAEKGTVLLFPGRSEYIEKYAHTAGDMARAGYATLAVDWRGQGLADRFLDNPLIGHVGAFSDFQHDVRAAIAAAAELNLPKPWFLLGHSMGGCIGLRALHNGLPVEAAVFSAPMWGLQIAPTKRPVAWALSWSSRYLGTSENLAPSTLEEAYVSVAPFEDNTLTTDPAMWNLMRDQLVKHPELGLAGPSLNWLHGALREMLTLSRMPSPALPCLTYLGGNERIVALDRIRDRMNAWPGGNLVEVPGAEHEILMEKPEIRQRACAEIQGFYAAVAAGKPPYGAPGRAADHILKSA</sequence>
<evidence type="ECO:0000313" key="3">
    <source>
        <dbReference type="Proteomes" id="UP001195941"/>
    </source>
</evidence>
<reference evidence="2 3" key="1">
    <citation type="journal article" date="2021" name="Arch. Microbiol.">
        <title>Thalassobius aquimarinus sp. nov., isolated from the Sea of Japan seashore.</title>
        <authorList>
            <person name="Kurilenko V.V."/>
            <person name="Romanenko L.A."/>
            <person name="Chernysheva N.Y."/>
            <person name="Velansky P.V."/>
            <person name="Tekutyeva L.A."/>
            <person name="Isaeva M.P."/>
            <person name="Mikhailov V.V."/>
        </authorList>
    </citation>
    <scope>NUCLEOTIDE SEQUENCE [LARGE SCALE GENOMIC DNA]</scope>
    <source>
        <strain evidence="2 3">KMM 8518</strain>
    </source>
</reference>
<dbReference type="PANTHER" id="PTHR11614">
    <property type="entry name" value="PHOSPHOLIPASE-RELATED"/>
    <property type="match status" value="1"/>
</dbReference>
<comment type="caution">
    <text evidence="2">The sequence shown here is derived from an EMBL/GenBank/DDBJ whole genome shotgun (WGS) entry which is preliminary data.</text>
</comment>
<dbReference type="InterPro" id="IPR022742">
    <property type="entry name" value="Hydrolase_4"/>
</dbReference>
<gene>
    <name evidence="2" type="ORF">IT775_08510</name>
</gene>